<keyword evidence="7" id="KW-1185">Reference proteome</keyword>
<name>A0A6H5HUL4_9HEMI</name>
<dbReference type="PANTHER" id="PTHR20982:SF3">
    <property type="entry name" value="MITOCHONDRIAL RIBOSOME RECYCLING FACTOR PSEUDO 1"/>
    <property type="match status" value="1"/>
</dbReference>
<dbReference type="GO" id="GO:0043023">
    <property type="term" value="F:ribosomal large subunit binding"/>
    <property type="evidence" value="ECO:0007669"/>
    <property type="project" value="TreeGrafter"/>
</dbReference>
<dbReference type="GO" id="GO:0005739">
    <property type="term" value="C:mitochondrion"/>
    <property type="evidence" value="ECO:0007669"/>
    <property type="project" value="TreeGrafter"/>
</dbReference>
<dbReference type="AlphaFoldDB" id="A0A6H5HUL4"/>
<evidence type="ECO:0000313" key="6">
    <source>
        <dbReference type="EMBL" id="CAB0020410.1"/>
    </source>
</evidence>
<evidence type="ECO:0000313" key="7">
    <source>
        <dbReference type="Proteomes" id="UP000479000"/>
    </source>
</evidence>
<organism evidence="6 7">
    <name type="scientific">Nesidiocoris tenuis</name>
    <dbReference type="NCBI Taxonomy" id="355587"/>
    <lineage>
        <taxon>Eukaryota</taxon>
        <taxon>Metazoa</taxon>
        <taxon>Ecdysozoa</taxon>
        <taxon>Arthropoda</taxon>
        <taxon>Hexapoda</taxon>
        <taxon>Insecta</taxon>
        <taxon>Pterygota</taxon>
        <taxon>Neoptera</taxon>
        <taxon>Paraneoptera</taxon>
        <taxon>Hemiptera</taxon>
        <taxon>Heteroptera</taxon>
        <taxon>Panheteroptera</taxon>
        <taxon>Cimicomorpha</taxon>
        <taxon>Miridae</taxon>
        <taxon>Dicyphina</taxon>
        <taxon>Nesidiocoris</taxon>
    </lineage>
</organism>
<evidence type="ECO:0000256" key="3">
    <source>
        <dbReference type="ARBA" id="ARBA00022917"/>
    </source>
</evidence>
<proteinExistence type="inferred from homology"/>
<dbReference type="EMBL" id="CADCXU010035303">
    <property type="protein sequence ID" value="CAB0020410.1"/>
    <property type="molecule type" value="Genomic_DNA"/>
</dbReference>
<evidence type="ECO:0000256" key="1">
    <source>
        <dbReference type="ARBA" id="ARBA00005912"/>
    </source>
</evidence>
<accession>A0A6H5HUL4</accession>
<evidence type="ECO:0000256" key="2">
    <source>
        <dbReference type="ARBA" id="ARBA00020581"/>
    </source>
</evidence>
<dbReference type="Gene3D" id="1.10.132.20">
    <property type="entry name" value="Ribosome-recycling factor"/>
    <property type="match status" value="1"/>
</dbReference>
<dbReference type="OrthoDB" id="407355at2759"/>
<evidence type="ECO:0000256" key="4">
    <source>
        <dbReference type="ARBA" id="ARBA00033107"/>
    </source>
</evidence>
<dbReference type="Proteomes" id="UP000479000">
    <property type="component" value="Unassembled WGS sequence"/>
</dbReference>
<dbReference type="Gene3D" id="3.30.1360.40">
    <property type="match status" value="1"/>
</dbReference>
<feature type="domain" description="Ribosome recycling factor" evidence="5">
    <location>
        <begin position="87"/>
        <end position="245"/>
    </location>
</feature>
<dbReference type="FunFam" id="3.30.1360.40:FF:000001">
    <property type="entry name" value="Ribosome-recycling factor"/>
    <property type="match status" value="1"/>
</dbReference>
<dbReference type="PANTHER" id="PTHR20982">
    <property type="entry name" value="RIBOSOME RECYCLING FACTOR"/>
    <property type="match status" value="1"/>
</dbReference>
<dbReference type="SUPFAM" id="SSF55194">
    <property type="entry name" value="Ribosome recycling factor, RRF"/>
    <property type="match status" value="1"/>
</dbReference>
<dbReference type="Pfam" id="PF01765">
    <property type="entry name" value="RRF"/>
    <property type="match status" value="1"/>
</dbReference>
<comment type="similarity">
    <text evidence="1">Belongs to the RRF family.</text>
</comment>
<dbReference type="GO" id="GO:0006412">
    <property type="term" value="P:translation"/>
    <property type="evidence" value="ECO:0007669"/>
    <property type="project" value="UniProtKB-KW"/>
</dbReference>
<dbReference type="InterPro" id="IPR023584">
    <property type="entry name" value="Ribosome_recyc_fac_dom"/>
</dbReference>
<protein>
    <recommendedName>
        <fullName evidence="2">Ribosome-recycling factor, mitochondrial</fullName>
    </recommendedName>
    <alternativeName>
        <fullName evidence="4">Ribosome-releasing factor, mitochondrial</fullName>
    </alternativeName>
</protein>
<gene>
    <name evidence="6" type="ORF">NTEN_LOCUS23997</name>
</gene>
<evidence type="ECO:0000259" key="5">
    <source>
        <dbReference type="Pfam" id="PF01765"/>
    </source>
</evidence>
<reference evidence="6 7" key="1">
    <citation type="submission" date="2020-02" db="EMBL/GenBank/DDBJ databases">
        <authorList>
            <person name="Ferguson B K."/>
        </authorList>
    </citation>
    <scope>NUCLEOTIDE SEQUENCE [LARGE SCALE GENOMIC DNA]</scope>
</reference>
<dbReference type="InterPro" id="IPR036191">
    <property type="entry name" value="RRF_sf"/>
</dbReference>
<sequence>MLTRALVIPTIVSRHLRRDFSFQNVGKILVVSNGMPQARNYAKGKDKKKEAKNKKIIIDETLLNEVVNVEKIKLEMDKNLEKMNEMFLKHLSLRSSAGSIEQLVVNFEGKKYPLIELGQIIRNNPKTIVINMAAFPQAIPDVLKALSDSGMNLNPQQDGTTLFVPVPKITKEHRESLAKNAKIHYTKCKDGIRDVQNNCIKTLKNKEKAGLSTDSSREIQEQLKAIADEYINKAEKMLAAKQTELVGS</sequence>
<keyword evidence="3" id="KW-0648">Protein biosynthesis</keyword>
<dbReference type="InterPro" id="IPR002661">
    <property type="entry name" value="Ribosome_recyc_fac"/>
</dbReference>